<proteinExistence type="predicted"/>
<dbReference type="PANTHER" id="PTHR22306:SF2">
    <property type="entry name" value="CHROMOSOME 7 OPEN READING FRAME 50"/>
    <property type="match status" value="1"/>
</dbReference>
<accession>A0A8J6K2I3</accession>
<sequence length="197" mass="23258">MAQNKEKSEKRGKKQPAEDASQAPAAKKKKRTTAVSEESVSEKTQVEPQDSTDTEDLTPEERRVLERKLKKERKKEEKRLKREKESLTGKPKEEPPKPVAGKLALKYLKSWSKKKPEWKFQKTRQTWLLSNMFDQEKVSDKHFKRLLKYLVDLKGTARETTIQKAEQYMKEYDNQETHEDSDEQRITRVREVLQLLS</sequence>
<dbReference type="Proteomes" id="UP000770717">
    <property type="component" value="Unassembled WGS sequence"/>
</dbReference>
<comment type="caution">
    <text evidence="3">The sequence shown here is derived from an EMBL/GenBank/DDBJ whole genome shotgun (WGS) entry which is preliminary data.</text>
</comment>
<protein>
    <recommendedName>
        <fullName evidence="2">WKF domain-containing protein</fullName>
    </recommendedName>
</protein>
<dbReference type="Pfam" id="PF10180">
    <property type="entry name" value="WKF"/>
    <property type="match status" value="1"/>
</dbReference>
<organism evidence="3 4">
    <name type="scientific">Eleutherodactylus coqui</name>
    <name type="common">Puerto Rican coqui</name>
    <dbReference type="NCBI Taxonomy" id="57060"/>
    <lineage>
        <taxon>Eukaryota</taxon>
        <taxon>Metazoa</taxon>
        <taxon>Chordata</taxon>
        <taxon>Craniata</taxon>
        <taxon>Vertebrata</taxon>
        <taxon>Euteleostomi</taxon>
        <taxon>Amphibia</taxon>
        <taxon>Batrachia</taxon>
        <taxon>Anura</taxon>
        <taxon>Neobatrachia</taxon>
        <taxon>Hyloidea</taxon>
        <taxon>Eleutherodactylidae</taxon>
        <taxon>Eleutherodactylinae</taxon>
        <taxon>Eleutherodactylus</taxon>
        <taxon>Eleutherodactylus</taxon>
    </lineage>
</organism>
<gene>
    <name evidence="3" type="ORF">GDO78_002365</name>
</gene>
<evidence type="ECO:0000313" key="4">
    <source>
        <dbReference type="Proteomes" id="UP000770717"/>
    </source>
</evidence>
<reference evidence="3" key="1">
    <citation type="thesis" date="2020" institute="ProQuest LLC" country="789 East Eisenhower Parkway, Ann Arbor, MI, USA">
        <title>Comparative Genomics and Chromosome Evolution.</title>
        <authorList>
            <person name="Mudd A.B."/>
        </authorList>
    </citation>
    <scope>NUCLEOTIDE SEQUENCE</scope>
    <source>
        <strain evidence="3">HN-11 Male</strain>
        <tissue evidence="3">Kidney and liver</tissue>
    </source>
</reference>
<keyword evidence="4" id="KW-1185">Reference proteome</keyword>
<dbReference type="AlphaFoldDB" id="A0A8J6K2I3"/>
<name>A0A8J6K2I3_ELECQ</name>
<feature type="domain" description="WKF" evidence="2">
    <location>
        <begin position="106"/>
        <end position="167"/>
    </location>
</feature>
<dbReference type="OrthoDB" id="10261563at2759"/>
<evidence type="ECO:0000259" key="2">
    <source>
        <dbReference type="Pfam" id="PF10180"/>
    </source>
</evidence>
<dbReference type="InterPro" id="IPR019327">
    <property type="entry name" value="WKF"/>
</dbReference>
<evidence type="ECO:0000313" key="3">
    <source>
        <dbReference type="EMBL" id="KAG9476931.1"/>
    </source>
</evidence>
<evidence type="ECO:0000256" key="1">
    <source>
        <dbReference type="SAM" id="MobiDB-lite"/>
    </source>
</evidence>
<feature type="compositionally biased region" description="Basic and acidic residues" evidence="1">
    <location>
        <begin position="59"/>
        <end position="96"/>
    </location>
</feature>
<feature type="region of interest" description="Disordered" evidence="1">
    <location>
        <begin position="1"/>
        <end position="101"/>
    </location>
</feature>
<dbReference type="PANTHER" id="PTHR22306">
    <property type="entry name" value="CHROMOSOME 7 OPEN READING FRAME 50"/>
    <property type="match status" value="1"/>
</dbReference>
<dbReference type="EMBL" id="WNTK01000010">
    <property type="protein sequence ID" value="KAG9476931.1"/>
    <property type="molecule type" value="Genomic_DNA"/>
</dbReference>